<proteinExistence type="predicted"/>
<protein>
    <submittedName>
        <fullName evidence="1">Uncharacterized protein</fullName>
    </submittedName>
</protein>
<gene>
    <name evidence="1" type="ORF">DSO57_1039446</name>
</gene>
<reference evidence="1" key="1">
    <citation type="submission" date="2022-04" db="EMBL/GenBank/DDBJ databases">
        <title>Genome of the entomopathogenic fungus Entomophthora muscae.</title>
        <authorList>
            <person name="Elya C."/>
            <person name="Lovett B.R."/>
            <person name="Lee E."/>
            <person name="Macias A.M."/>
            <person name="Hajek A.E."/>
            <person name="De Bivort B.L."/>
            <person name="Kasson M.T."/>
            <person name="De Fine Licht H.H."/>
            <person name="Stajich J.E."/>
        </authorList>
    </citation>
    <scope>NUCLEOTIDE SEQUENCE</scope>
    <source>
        <strain evidence="1">Berkeley</strain>
    </source>
</reference>
<name>A0ACC2UJ50_9FUNG</name>
<accession>A0ACC2UJ50</accession>
<keyword evidence="2" id="KW-1185">Reference proteome</keyword>
<sequence length="66" mass="7242">MGTYISKLSIHALVISHIAIHGSAAPDTTQDIESADTYVLTRDISLSEIRSDFSIPRDPLFGIRDI</sequence>
<comment type="caution">
    <text evidence="1">The sequence shown here is derived from an EMBL/GenBank/DDBJ whole genome shotgun (WGS) entry which is preliminary data.</text>
</comment>
<evidence type="ECO:0000313" key="1">
    <source>
        <dbReference type="EMBL" id="KAJ9086833.1"/>
    </source>
</evidence>
<dbReference type="EMBL" id="QTSX02000662">
    <property type="protein sequence ID" value="KAJ9086833.1"/>
    <property type="molecule type" value="Genomic_DNA"/>
</dbReference>
<dbReference type="Proteomes" id="UP001165960">
    <property type="component" value="Unassembled WGS sequence"/>
</dbReference>
<evidence type="ECO:0000313" key="2">
    <source>
        <dbReference type="Proteomes" id="UP001165960"/>
    </source>
</evidence>
<organism evidence="1 2">
    <name type="scientific">Entomophthora muscae</name>
    <dbReference type="NCBI Taxonomy" id="34485"/>
    <lineage>
        <taxon>Eukaryota</taxon>
        <taxon>Fungi</taxon>
        <taxon>Fungi incertae sedis</taxon>
        <taxon>Zoopagomycota</taxon>
        <taxon>Entomophthoromycotina</taxon>
        <taxon>Entomophthoromycetes</taxon>
        <taxon>Entomophthorales</taxon>
        <taxon>Entomophthoraceae</taxon>
        <taxon>Entomophthora</taxon>
    </lineage>
</organism>